<dbReference type="InterPro" id="IPR027417">
    <property type="entry name" value="P-loop_NTPase"/>
</dbReference>
<dbReference type="InterPro" id="IPR051782">
    <property type="entry name" value="ABC_Transporter_VariousFunc"/>
</dbReference>
<dbReference type="InterPro" id="IPR003439">
    <property type="entry name" value="ABC_transporter-like_ATP-bd"/>
</dbReference>
<dbReference type="GO" id="GO:0016887">
    <property type="term" value="F:ATP hydrolysis activity"/>
    <property type="evidence" value="ECO:0007669"/>
    <property type="project" value="InterPro"/>
</dbReference>
<sequence>MTNEAAVLRGVQKRYNDFTLGPVDLTVPAGTIVGLVGENGAGKTTTLKLLCGVNPADAGEITLLGSQPSDPAARARLGVVFEDAYFYGGLNAKQIGKSMSGIFAAAWDAPAYADLLQRFGLDAHKKVSEYSRGMRMKLSLATALAHNPDLLVLDEATAGLDPVVRGEMLDLFLEFIQDEGHSILMSSHITSDLEQVADSIAYLHHGKLLFHEEKDALLQEYGLLRCSRSQLEKLPAGIVVYTREGAFGCESLVKGRTEVQQFLPEAVCDPAAIDDIMRFYSGRDAQ</sequence>
<organism evidence="5 6">
    <name type="scientific">Candidatus Gemmiger excrementigallinarum</name>
    <dbReference type="NCBI Taxonomy" id="2838609"/>
    <lineage>
        <taxon>Bacteria</taxon>
        <taxon>Bacillati</taxon>
        <taxon>Bacillota</taxon>
        <taxon>Clostridia</taxon>
        <taxon>Eubacteriales</taxon>
        <taxon>Gemmiger</taxon>
    </lineage>
</organism>
<dbReference type="PANTHER" id="PTHR42939">
    <property type="entry name" value="ABC TRANSPORTER ATP-BINDING PROTEIN ALBC-RELATED"/>
    <property type="match status" value="1"/>
</dbReference>
<dbReference type="SUPFAM" id="SSF52540">
    <property type="entry name" value="P-loop containing nucleoside triphosphate hydrolases"/>
    <property type="match status" value="1"/>
</dbReference>
<evidence type="ECO:0000256" key="1">
    <source>
        <dbReference type="ARBA" id="ARBA00022448"/>
    </source>
</evidence>
<dbReference type="EMBL" id="DXBP01000009">
    <property type="protein sequence ID" value="HIZ41262.1"/>
    <property type="molecule type" value="Genomic_DNA"/>
</dbReference>
<dbReference type="Pfam" id="PF00005">
    <property type="entry name" value="ABC_tran"/>
    <property type="match status" value="1"/>
</dbReference>
<dbReference type="GO" id="GO:0005524">
    <property type="term" value="F:ATP binding"/>
    <property type="evidence" value="ECO:0007669"/>
    <property type="project" value="UniProtKB-KW"/>
</dbReference>
<comment type="caution">
    <text evidence="5">The sequence shown here is derived from an EMBL/GenBank/DDBJ whole genome shotgun (WGS) entry which is preliminary data.</text>
</comment>
<evidence type="ECO:0000256" key="2">
    <source>
        <dbReference type="ARBA" id="ARBA00022741"/>
    </source>
</evidence>
<gene>
    <name evidence="5" type="ORF">H9811_01730</name>
</gene>
<name>A0A9D2EPI7_9FIRM</name>
<keyword evidence="3 5" id="KW-0067">ATP-binding</keyword>
<dbReference type="SMART" id="SM00382">
    <property type="entry name" value="AAA"/>
    <property type="match status" value="1"/>
</dbReference>
<reference evidence="5" key="2">
    <citation type="submission" date="2021-04" db="EMBL/GenBank/DDBJ databases">
        <authorList>
            <person name="Gilroy R."/>
        </authorList>
    </citation>
    <scope>NUCLEOTIDE SEQUENCE</scope>
    <source>
        <strain evidence="5">ChiSxjej1B13-11774</strain>
    </source>
</reference>
<dbReference type="CDD" id="cd03230">
    <property type="entry name" value="ABC_DR_subfamily_A"/>
    <property type="match status" value="1"/>
</dbReference>
<evidence type="ECO:0000259" key="4">
    <source>
        <dbReference type="PROSITE" id="PS50893"/>
    </source>
</evidence>
<dbReference type="AlphaFoldDB" id="A0A9D2EPI7"/>
<dbReference type="Proteomes" id="UP000824048">
    <property type="component" value="Unassembled WGS sequence"/>
</dbReference>
<evidence type="ECO:0000313" key="5">
    <source>
        <dbReference type="EMBL" id="HIZ41262.1"/>
    </source>
</evidence>
<accession>A0A9D2EPI7</accession>
<keyword evidence="2" id="KW-0547">Nucleotide-binding</keyword>
<evidence type="ECO:0000313" key="6">
    <source>
        <dbReference type="Proteomes" id="UP000824048"/>
    </source>
</evidence>
<reference evidence="5" key="1">
    <citation type="journal article" date="2021" name="PeerJ">
        <title>Extensive microbial diversity within the chicken gut microbiome revealed by metagenomics and culture.</title>
        <authorList>
            <person name="Gilroy R."/>
            <person name="Ravi A."/>
            <person name="Getino M."/>
            <person name="Pursley I."/>
            <person name="Horton D.L."/>
            <person name="Alikhan N.F."/>
            <person name="Baker D."/>
            <person name="Gharbi K."/>
            <person name="Hall N."/>
            <person name="Watson M."/>
            <person name="Adriaenssens E.M."/>
            <person name="Foster-Nyarko E."/>
            <person name="Jarju S."/>
            <person name="Secka A."/>
            <person name="Antonio M."/>
            <person name="Oren A."/>
            <person name="Chaudhuri R.R."/>
            <person name="La Ragione R."/>
            <person name="Hildebrand F."/>
            <person name="Pallen M.J."/>
        </authorList>
    </citation>
    <scope>NUCLEOTIDE SEQUENCE</scope>
    <source>
        <strain evidence="5">ChiSxjej1B13-11774</strain>
    </source>
</reference>
<evidence type="ECO:0000256" key="3">
    <source>
        <dbReference type="ARBA" id="ARBA00022840"/>
    </source>
</evidence>
<dbReference type="PANTHER" id="PTHR42939:SF3">
    <property type="entry name" value="ABC TRANSPORTER ATP-BINDING COMPONENT"/>
    <property type="match status" value="1"/>
</dbReference>
<protein>
    <submittedName>
        <fullName evidence="5">ABC transporter ATP-binding protein</fullName>
    </submittedName>
</protein>
<feature type="domain" description="ABC transporter" evidence="4">
    <location>
        <begin position="2"/>
        <end position="230"/>
    </location>
</feature>
<keyword evidence="1" id="KW-0813">Transport</keyword>
<dbReference type="Gene3D" id="3.40.50.300">
    <property type="entry name" value="P-loop containing nucleotide triphosphate hydrolases"/>
    <property type="match status" value="1"/>
</dbReference>
<proteinExistence type="predicted"/>
<dbReference type="PROSITE" id="PS50893">
    <property type="entry name" value="ABC_TRANSPORTER_2"/>
    <property type="match status" value="1"/>
</dbReference>
<dbReference type="InterPro" id="IPR003593">
    <property type="entry name" value="AAA+_ATPase"/>
</dbReference>